<name>A0A9P1DS42_9DINO</name>
<dbReference type="OrthoDB" id="420056at2759"/>
<accession>A0A9P1DS42</accession>
<gene>
    <name evidence="3" type="ORF">C1SCF055_LOCUS40069</name>
</gene>
<dbReference type="EMBL" id="CAMXCT010006521">
    <property type="protein sequence ID" value="CAI4015231.1"/>
    <property type="molecule type" value="Genomic_DNA"/>
</dbReference>
<feature type="non-terminal residue" evidence="3">
    <location>
        <position position="596"/>
    </location>
</feature>
<evidence type="ECO:0000313" key="3">
    <source>
        <dbReference type="EMBL" id="CAI4015231.1"/>
    </source>
</evidence>
<evidence type="ECO:0000313" key="5">
    <source>
        <dbReference type="Proteomes" id="UP001152797"/>
    </source>
</evidence>
<protein>
    <submittedName>
        <fullName evidence="3">Uncharacterized protein</fullName>
    </submittedName>
</protein>
<feature type="transmembrane region" description="Helical" evidence="2">
    <location>
        <begin position="83"/>
        <end position="101"/>
    </location>
</feature>
<keyword evidence="2" id="KW-0812">Transmembrane</keyword>
<dbReference type="Proteomes" id="UP001152797">
    <property type="component" value="Unassembled WGS sequence"/>
</dbReference>
<keyword evidence="2" id="KW-1133">Transmembrane helix</keyword>
<feature type="region of interest" description="Disordered" evidence="1">
    <location>
        <begin position="470"/>
        <end position="555"/>
    </location>
</feature>
<comment type="caution">
    <text evidence="3">The sequence shown here is derived from an EMBL/GenBank/DDBJ whole genome shotgun (WGS) entry which is preliminary data.</text>
</comment>
<feature type="transmembrane region" description="Helical" evidence="2">
    <location>
        <begin position="59"/>
        <end position="77"/>
    </location>
</feature>
<organism evidence="3">
    <name type="scientific">Cladocopium goreaui</name>
    <dbReference type="NCBI Taxonomy" id="2562237"/>
    <lineage>
        <taxon>Eukaryota</taxon>
        <taxon>Sar</taxon>
        <taxon>Alveolata</taxon>
        <taxon>Dinophyceae</taxon>
        <taxon>Suessiales</taxon>
        <taxon>Symbiodiniaceae</taxon>
        <taxon>Cladocopium</taxon>
    </lineage>
</organism>
<reference evidence="3" key="1">
    <citation type="submission" date="2022-10" db="EMBL/GenBank/DDBJ databases">
        <authorList>
            <person name="Chen Y."/>
            <person name="Dougan E. K."/>
            <person name="Chan C."/>
            <person name="Rhodes N."/>
            <person name="Thang M."/>
        </authorList>
    </citation>
    <scope>NUCLEOTIDE SEQUENCE</scope>
</reference>
<sequence length="596" mass="66198">VPHAALMPGTLALIITASYGSTFKGNIDRLIGLVLGNVIPLLVLAVVFSFDCASWMRTVTQSVLVFLYFLTFSYVYYSSKNWGFVGCALCGFGAYPLMVSCDASGTGELGFNYHMRSNYKIIGQTTVAILMRMLIETLFLDHAPRDLAVKAMKDLLETIEDCYEEFFKGDYEAMKQKHDQVEGMAAICQKFYGDTAPQLEFAPGPRMPFKHKFFGEVQDKLVTVIAELEVLTLGASDWKKAEVKSEKSTMRQAAEKEEKLHKRAADHLGNASPKLHAIMSSQSAFSLMKQDVEDTMKRIFTTVIAVLEQDKEQAMTESNNQLLKDAFNQLTAMEGMLDLEAAPGFYKEDKMSIPVQGRVTLKDNQALVVLNVATNNNQAEERPRSDLEALLNRALRQEVPVHPTRLPLLRKHLAVMICNVQKGLHLDPVGLHGAWNAAAEQRLLECLTKPKRVVTPKPVVPAIAVLQLEDGKVSDSSSTSDSSYSDSSSSTSSEEEAMPEYVPNPSLPPPPEYPSDDEYGMPNPSLGPQSEVLTDDEYLAPPPPAAPCEESHERPAKCQRCQEREEEFWSLAESHQLIAELLEAAEQENARLRAQR</sequence>
<feature type="compositionally biased region" description="Low complexity" evidence="1">
    <location>
        <begin position="474"/>
        <end position="492"/>
    </location>
</feature>
<dbReference type="AlphaFoldDB" id="A0A9P1DS42"/>
<evidence type="ECO:0000256" key="2">
    <source>
        <dbReference type="SAM" id="Phobius"/>
    </source>
</evidence>
<reference evidence="4" key="2">
    <citation type="submission" date="2024-04" db="EMBL/GenBank/DDBJ databases">
        <authorList>
            <person name="Chen Y."/>
            <person name="Shah S."/>
            <person name="Dougan E. K."/>
            <person name="Thang M."/>
            <person name="Chan C."/>
        </authorList>
    </citation>
    <scope>NUCLEOTIDE SEQUENCE [LARGE SCALE GENOMIC DNA]</scope>
</reference>
<keyword evidence="5" id="KW-1185">Reference proteome</keyword>
<proteinExistence type="predicted"/>
<dbReference type="EMBL" id="CAMXCT020006521">
    <property type="protein sequence ID" value="CAL1168606.1"/>
    <property type="molecule type" value="Genomic_DNA"/>
</dbReference>
<keyword evidence="2" id="KW-0472">Membrane</keyword>
<dbReference type="EMBL" id="CAMXCT030006521">
    <property type="protein sequence ID" value="CAL4802543.1"/>
    <property type="molecule type" value="Genomic_DNA"/>
</dbReference>
<evidence type="ECO:0000313" key="4">
    <source>
        <dbReference type="EMBL" id="CAL1168606.1"/>
    </source>
</evidence>
<evidence type="ECO:0000256" key="1">
    <source>
        <dbReference type="SAM" id="MobiDB-lite"/>
    </source>
</evidence>
<feature type="transmembrane region" description="Helical" evidence="2">
    <location>
        <begin position="30"/>
        <end position="50"/>
    </location>
</feature>